<organism evidence="20 21">
    <name type="scientific">Caballeronia udeis</name>
    <dbReference type="NCBI Taxonomy" id="1232866"/>
    <lineage>
        <taxon>Bacteria</taxon>
        <taxon>Pseudomonadati</taxon>
        <taxon>Pseudomonadota</taxon>
        <taxon>Betaproteobacteria</taxon>
        <taxon>Burkholderiales</taxon>
        <taxon>Burkholderiaceae</taxon>
        <taxon>Caballeronia</taxon>
    </lineage>
</organism>
<comment type="similarity">
    <text evidence="5">Belongs to the Cdh family.</text>
</comment>
<evidence type="ECO:0000256" key="9">
    <source>
        <dbReference type="ARBA" id="ARBA00022516"/>
    </source>
</evidence>
<evidence type="ECO:0000256" key="10">
    <source>
        <dbReference type="ARBA" id="ARBA00022692"/>
    </source>
</evidence>
<evidence type="ECO:0000256" key="12">
    <source>
        <dbReference type="ARBA" id="ARBA00022989"/>
    </source>
</evidence>
<accession>A0A158JH27</accession>
<comment type="pathway">
    <text evidence="3">Phospholipid metabolism; CDP-diacylglycerol degradation; phosphatidate from CDP-diacylglycerol: step 1/1.</text>
</comment>
<dbReference type="GO" id="GO:0008715">
    <property type="term" value="F:CDP-diacylglycerol diphosphatase activity"/>
    <property type="evidence" value="ECO:0007669"/>
    <property type="project" value="UniProtKB-EC"/>
</dbReference>
<keyword evidence="11 20" id="KW-0378">Hydrolase</keyword>
<evidence type="ECO:0000256" key="2">
    <source>
        <dbReference type="ARBA" id="ARBA00004162"/>
    </source>
</evidence>
<evidence type="ECO:0000256" key="14">
    <source>
        <dbReference type="ARBA" id="ARBA00023136"/>
    </source>
</evidence>
<dbReference type="Gene3D" id="3.30.428.30">
    <property type="entry name" value="HIT family - CDH-like"/>
    <property type="match status" value="1"/>
</dbReference>
<dbReference type="NCBIfam" id="NF003986">
    <property type="entry name" value="PRK05471.1-5"/>
    <property type="match status" value="1"/>
</dbReference>
<comment type="subcellular location">
    <subcellularLocation>
        <location evidence="2">Cell membrane</location>
        <topology evidence="2">Single-pass membrane protein</topology>
    </subcellularLocation>
</comment>
<evidence type="ECO:0000256" key="11">
    <source>
        <dbReference type="ARBA" id="ARBA00022801"/>
    </source>
</evidence>
<evidence type="ECO:0000256" key="13">
    <source>
        <dbReference type="ARBA" id="ARBA00023098"/>
    </source>
</evidence>
<keyword evidence="8" id="KW-1003">Cell membrane</keyword>
<evidence type="ECO:0000256" key="3">
    <source>
        <dbReference type="ARBA" id="ARBA00004927"/>
    </source>
</evidence>
<keyword evidence="15" id="KW-0594">Phospholipid biosynthesis</keyword>
<keyword evidence="19" id="KW-0732">Signal</keyword>
<keyword evidence="12" id="KW-1133">Transmembrane helix</keyword>
<evidence type="ECO:0000256" key="17">
    <source>
        <dbReference type="ARBA" id="ARBA00032888"/>
    </source>
</evidence>
<dbReference type="GO" id="GO:0046342">
    <property type="term" value="P:CDP-diacylglycerol catabolic process"/>
    <property type="evidence" value="ECO:0007669"/>
    <property type="project" value="UniProtKB-UniPathway"/>
</dbReference>
<evidence type="ECO:0000256" key="15">
    <source>
        <dbReference type="ARBA" id="ARBA00023209"/>
    </source>
</evidence>
<evidence type="ECO:0000256" key="4">
    <source>
        <dbReference type="ARBA" id="ARBA00005189"/>
    </source>
</evidence>
<dbReference type="AlphaFoldDB" id="A0A158JH27"/>
<evidence type="ECO:0000256" key="19">
    <source>
        <dbReference type="SAM" id="SignalP"/>
    </source>
</evidence>
<dbReference type="GO" id="GO:0008654">
    <property type="term" value="P:phospholipid biosynthetic process"/>
    <property type="evidence" value="ECO:0007669"/>
    <property type="project" value="UniProtKB-KW"/>
</dbReference>
<evidence type="ECO:0000256" key="8">
    <source>
        <dbReference type="ARBA" id="ARBA00022475"/>
    </source>
</evidence>
<dbReference type="SUPFAM" id="SSF54197">
    <property type="entry name" value="HIT-like"/>
    <property type="match status" value="1"/>
</dbReference>
<comment type="catalytic activity">
    <reaction evidence="1">
        <text>a CDP-1,2-diacyl-sn-glycerol + H2O = a 1,2-diacyl-sn-glycero-3-phosphate + CMP + 2 H(+)</text>
        <dbReference type="Rhea" id="RHEA:15221"/>
        <dbReference type="ChEBI" id="CHEBI:15377"/>
        <dbReference type="ChEBI" id="CHEBI:15378"/>
        <dbReference type="ChEBI" id="CHEBI:58332"/>
        <dbReference type="ChEBI" id="CHEBI:58608"/>
        <dbReference type="ChEBI" id="CHEBI:60377"/>
        <dbReference type="EC" id="3.6.1.26"/>
    </reaction>
</comment>
<keyword evidence="16" id="KW-1208">Phospholipid metabolism</keyword>
<evidence type="ECO:0000256" key="5">
    <source>
        <dbReference type="ARBA" id="ARBA00006435"/>
    </source>
</evidence>
<evidence type="ECO:0000256" key="18">
    <source>
        <dbReference type="ARBA" id="ARBA00032892"/>
    </source>
</evidence>
<evidence type="ECO:0000313" key="20">
    <source>
        <dbReference type="EMBL" id="SAL67759.1"/>
    </source>
</evidence>
<name>A0A158JH27_9BURK</name>
<dbReference type="InterPro" id="IPR036265">
    <property type="entry name" value="HIT-like_sf"/>
</dbReference>
<sequence length="264" mass="28796">MQAFVLTAHPMRHARLLAPLASFIVAALFFSIAHAGNPDALWQIVHNSCEPAARGADVPQKCVDVDPAGGFAVLKDLNGIAQYLLIPTARVGGIESTDLLIPGSPNYWRAAWEARRFVEAKLGQDLPRDELSLAINSTSGRTQNQLHIHIDCLAPDVVRTLREQGPKIGTEWTAFPTLLRGHAYRIRRIDDADLASIDPFKLLAPDVAREGQVMADQTLLLAGATAPDGKPAFFLLNDHVQRDRGDFASSEELQDHTCAVARSK</sequence>
<reference evidence="20 21" key="1">
    <citation type="submission" date="2016-01" db="EMBL/GenBank/DDBJ databases">
        <authorList>
            <person name="Oliw E.H."/>
        </authorList>
    </citation>
    <scope>NUCLEOTIDE SEQUENCE [LARGE SCALE GENOMIC DNA]</scope>
    <source>
        <strain evidence="20">LMG 27134</strain>
    </source>
</reference>
<dbReference type="PIRSF" id="PIRSF001273">
    <property type="entry name" value="CDH"/>
    <property type="match status" value="1"/>
</dbReference>
<comment type="pathway">
    <text evidence="4">Lipid metabolism.</text>
</comment>
<dbReference type="Proteomes" id="UP000054683">
    <property type="component" value="Unassembled WGS sequence"/>
</dbReference>
<dbReference type="Pfam" id="PF02611">
    <property type="entry name" value="CDH"/>
    <property type="match status" value="1"/>
</dbReference>
<evidence type="ECO:0000256" key="1">
    <source>
        <dbReference type="ARBA" id="ARBA00001007"/>
    </source>
</evidence>
<gene>
    <name evidence="20" type="primary">cdh</name>
    <name evidence="20" type="ORF">AWB69_07851</name>
</gene>
<evidence type="ECO:0000256" key="16">
    <source>
        <dbReference type="ARBA" id="ARBA00023264"/>
    </source>
</evidence>
<dbReference type="InterPro" id="IPR003763">
    <property type="entry name" value="CDP-diacylglyc_Pase"/>
</dbReference>
<feature type="signal peptide" evidence="19">
    <location>
        <begin position="1"/>
        <end position="35"/>
    </location>
</feature>
<proteinExistence type="inferred from homology"/>
<evidence type="ECO:0000256" key="7">
    <source>
        <dbReference type="ARBA" id="ARBA00019608"/>
    </source>
</evidence>
<keyword evidence="13" id="KW-0443">Lipid metabolism</keyword>
<feature type="chain" id="PRO_5008502094" description="CDP-diacylglycerol pyrophosphatase" evidence="19">
    <location>
        <begin position="36"/>
        <end position="264"/>
    </location>
</feature>
<dbReference type="EMBL" id="FCOK02000087">
    <property type="protein sequence ID" value="SAL67759.1"/>
    <property type="molecule type" value="Genomic_DNA"/>
</dbReference>
<keyword evidence="14" id="KW-0472">Membrane</keyword>
<evidence type="ECO:0000256" key="6">
    <source>
        <dbReference type="ARBA" id="ARBA00012375"/>
    </source>
</evidence>
<dbReference type="EC" id="3.6.1.26" evidence="6"/>
<protein>
    <recommendedName>
        <fullName evidence="7">CDP-diacylglycerol pyrophosphatase</fullName>
        <ecNumber evidence="6">3.6.1.26</ecNumber>
    </recommendedName>
    <alternativeName>
        <fullName evidence="17">CDP-diacylglycerol phosphatidylhydrolase</fullName>
    </alternativeName>
    <alternativeName>
        <fullName evidence="18">CDP-diglyceride hydrolase</fullName>
    </alternativeName>
</protein>
<dbReference type="GO" id="GO:0005886">
    <property type="term" value="C:plasma membrane"/>
    <property type="evidence" value="ECO:0007669"/>
    <property type="project" value="UniProtKB-SubCell"/>
</dbReference>
<keyword evidence="9" id="KW-0444">Lipid biosynthesis</keyword>
<dbReference type="UniPathway" id="UPA00609">
    <property type="reaction ID" value="UER00664"/>
</dbReference>
<evidence type="ECO:0000313" key="21">
    <source>
        <dbReference type="Proteomes" id="UP000054683"/>
    </source>
</evidence>
<keyword evidence="10" id="KW-0812">Transmembrane</keyword>